<organism evidence="2 3">
    <name type="scientific">Polyplax serrata</name>
    <name type="common">Common mouse louse</name>
    <dbReference type="NCBI Taxonomy" id="468196"/>
    <lineage>
        <taxon>Eukaryota</taxon>
        <taxon>Metazoa</taxon>
        <taxon>Ecdysozoa</taxon>
        <taxon>Arthropoda</taxon>
        <taxon>Hexapoda</taxon>
        <taxon>Insecta</taxon>
        <taxon>Pterygota</taxon>
        <taxon>Neoptera</taxon>
        <taxon>Paraneoptera</taxon>
        <taxon>Psocodea</taxon>
        <taxon>Troctomorpha</taxon>
        <taxon>Phthiraptera</taxon>
        <taxon>Anoplura</taxon>
        <taxon>Polyplacidae</taxon>
        <taxon>Polyplax</taxon>
    </lineage>
</organism>
<dbReference type="SUPFAM" id="SSF52087">
    <property type="entry name" value="CRAL/TRIO domain"/>
    <property type="match status" value="1"/>
</dbReference>
<sequence>MTKLKETSTDISFENNKEELLRAIEQLRDLMDEDRFLRVRNDDNFLLRYLRCSNYYPETALLKMQTYYRIKYQNPEWYITDDSISCFKEELNDQLYYVLEDKDRFGKCIYVNRLGMIDTSKTTMSRQSQLQDLFLECILDDENAQKHGLSVIVDLKNFSWTLLKWLTPSNVCIAVKKVEIHFHHDDWSSLQKTIPPECLPQQYGGTKLNLNVHELLRIIPGSKQGLKEQCYWSNPFGYGGQRIGHAYQMGSKMSVVL</sequence>
<proteinExistence type="predicted"/>
<dbReference type="CDD" id="cd00170">
    <property type="entry name" value="SEC14"/>
    <property type="match status" value="1"/>
</dbReference>
<dbReference type="Gene3D" id="3.40.525.10">
    <property type="entry name" value="CRAL-TRIO lipid binding domain"/>
    <property type="match status" value="2"/>
</dbReference>
<feature type="domain" description="CRAL/TRIO N-terminal" evidence="1">
    <location>
        <begin position="42"/>
        <end position="67"/>
    </location>
</feature>
<dbReference type="InterPro" id="IPR036273">
    <property type="entry name" value="CRAL/TRIO_N_dom_sf"/>
</dbReference>
<accession>A0ABR1AZG7</accession>
<reference evidence="2 3" key="1">
    <citation type="submission" date="2023-09" db="EMBL/GenBank/DDBJ databases">
        <title>Genomes of two closely related lineages of the louse Polyplax serrata with different host specificities.</title>
        <authorList>
            <person name="Martinu J."/>
            <person name="Tarabai H."/>
            <person name="Stefka J."/>
            <person name="Hypsa V."/>
        </authorList>
    </citation>
    <scope>NUCLEOTIDE SEQUENCE [LARGE SCALE GENOMIC DNA]</scope>
    <source>
        <strain evidence="2">98ZLc_SE</strain>
    </source>
</reference>
<evidence type="ECO:0000259" key="1">
    <source>
        <dbReference type="SMART" id="SM01100"/>
    </source>
</evidence>
<protein>
    <recommendedName>
        <fullName evidence="1">CRAL/TRIO N-terminal domain-containing protein</fullName>
    </recommendedName>
</protein>
<gene>
    <name evidence="2" type="ORF">RUM44_006998</name>
</gene>
<dbReference type="SUPFAM" id="SSF46938">
    <property type="entry name" value="CRAL/TRIO N-terminal domain"/>
    <property type="match status" value="1"/>
</dbReference>
<dbReference type="SMART" id="SM01100">
    <property type="entry name" value="CRAL_TRIO_N"/>
    <property type="match status" value="1"/>
</dbReference>
<dbReference type="InterPro" id="IPR011074">
    <property type="entry name" value="CRAL/TRIO_N_dom"/>
</dbReference>
<evidence type="ECO:0000313" key="2">
    <source>
        <dbReference type="EMBL" id="KAK6631968.1"/>
    </source>
</evidence>
<dbReference type="PANTHER" id="PTHR10174:SF226">
    <property type="entry name" value="CLAVESIN-1-LIKE PROTEIN"/>
    <property type="match status" value="1"/>
</dbReference>
<dbReference type="Gene3D" id="1.10.8.20">
    <property type="entry name" value="N-terminal domain of phosphatidylinositol transfer protein sec14p"/>
    <property type="match status" value="1"/>
</dbReference>
<dbReference type="Pfam" id="PF00650">
    <property type="entry name" value="CRAL_TRIO"/>
    <property type="match status" value="1"/>
</dbReference>
<dbReference type="InterPro" id="IPR001251">
    <property type="entry name" value="CRAL-TRIO_dom"/>
</dbReference>
<name>A0ABR1AZG7_POLSC</name>
<dbReference type="Proteomes" id="UP001359485">
    <property type="component" value="Unassembled WGS sequence"/>
</dbReference>
<comment type="caution">
    <text evidence="2">The sequence shown here is derived from an EMBL/GenBank/DDBJ whole genome shotgun (WGS) entry which is preliminary data.</text>
</comment>
<dbReference type="InterPro" id="IPR036865">
    <property type="entry name" value="CRAL-TRIO_dom_sf"/>
</dbReference>
<keyword evidence="3" id="KW-1185">Reference proteome</keyword>
<dbReference type="EMBL" id="JAWJWF010000005">
    <property type="protein sequence ID" value="KAK6631968.1"/>
    <property type="molecule type" value="Genomic_DNA"/>
</dbReference>
<dbReference type="PANTHER" id="PTHR10174">
    <property type="entry name" value="ALPHA-TOCOPHEROL TRANSFER PROTEIN-RELATED"/>
    <property type="match status" value="1"/>
</dbReference>
<evidence type="ECO:0000313" key="3">
    <source>
        <dbReference type="Proteomes" id="UP001359485"/>
    </source>
</evidence>